<evidence type="ECO:0000256" key="1">
    <source>
        <dbReference type="ARBA" id="ARBA00004479"/>
    </source>
</evidence>
<keyword evidence="5" id="KW-0472">Membrane</keyword>
<dbReference type="InterPro" id="IPR003531">
    <property type="entry name" value="Hempt_rcpt_S_F1_CS"/>
</dbReference>
<sequence>MGRTSRGAIFKGSTSWVGCLAGWTLQGEALMQEVGTWLLVCTCICTCVCWGACPPGEDQLLGWVGPGLGAVTCLNNNILRIDCYWAALALVQDTDPFLLLTSHHAPGSKHRCVFRASACSVELPPEEVLVPSDSFTITLHCHGAGQEQVSLLEAQYLPRKHVKLDPPFDLQSNVSSDYCVLTWSINPALEPMGGLFAYELAFKRQEETWEWAQHKDHIVGVTRLTLEAVELDPGSTYEARLRVQMAQEEGTAEEEHYEGPWSEWSSSVYFRAPPRTDPRTPPWGWPDNTLVVVPLFLLLTGLTYLLFKLSPRMKRALQQHVPSPAAFFQPLYAVHHGNFQTWTGAHRVGLQLSPEGAITQPGAPGPSCREAVALLIWSPSCLVEEKGPSALVSEDVIPAGVLEWGEQPSTYLPQEDWAPVSSTRPGPPDSEGNSDDYCTLGYYGGCQPSAPPGFMQSPALVCGLSWDQGDQGDLHRGS</sequence>
<keyword evidence="10" id="KW-1185">Reference proteome</keyword>
<dbReference type="GO" id="GO:0016064">
    <property type="term" value="P:immunoglobulin mediated immune response"/>
    <property type="evidence" value="ECO:0007669"/>
    <property type="project" value="TreeGrafter"/>
</dbReference>
<dbReference type="SUPFAM" id="SSF49265">
    <property type="entry name" value="Fibronectin type III"/>
    <property type="match status" value="1"/>
</dbReference>
<evidence type="ECO:0000256" key="2">
    <source>
        <dbReference type="ARBA" id="ARBA00022692"/>
    </source>
</evidence>
<comment type="subcellular location">
    <subcellularLocation>
        <location evidence="1">Membrane</location>
        <topology evidence="1">Single-pass type I membrane protein</topology>
    </subcellularLocation>
</comment>
<evidence type="ECO:0000313" key="11">
    <source>
        <dbReference type="RefSeq" id="XP_006873974.1"/>
    </source>
</evidence>
<dbReference type="PANTHER" id="PTHR23037">
    <property type="entry name" value="CYTOKINE RECEPTOR"/>
    <property type="match status" value="1"/>
</dbReference>
<dbReference type="PROSITE" id="PS50853">
    <property type="entry name" value="FN3"/>
    <property type="match status" value="1"/>
</dbReference>
<feature type="domain" description="Fibronectin type-III" evidence="9">
    <location>
        <begin position="166"/>
        <end position="275"/>
    </location>
</feature>
<evidence type="ECO:0000256" key="7">
    <source>
        <dbReference type="ARBA" id="ARBA00023180"/>
    </source>
</evidence>
<dbReference type="CTD" id="3581"/>
<keyword evidence="4" id="KW-1133">Transmembrane helix</keyword>
<dbReference type="GO" id="GO:0004919">
    <property type="term" value="F:interleukin-9 receptor activity"/>
    <property type="evidence" value="ECO:0007669"/>
    <property type="project" value="TreeGrafter"/>
</dbReference>
<dbReference type="GO" id="GO:0009897">
    <property type="term" value="C:external side of plasma membrane"/>
    <property type="evidence" value="ECO:0007669"/>
    <property type="project" value="TreeGrafter"/>
</dbReference>
<evidence type="ECO:0000259" key="9">
    <source>
        <dbReference type="PROSITE" id="PS50853"/>
    </source>
</evidence>
<organism evidence="10 11">
    <name type="scientific">Chrysochloris asiatica</name>
    <name type="common">Cape golden mole</name>
    <dbReference type="NCBI Taxonomy" id="185453"/>
    <lineage>
        <taxon>Eukaryota</taxon>
        <taxon>Metazoa</taxon>
        <taxon>Chordata</taxon>
        <taxon>Craniata</taxon>
        <taxon>Vertebrata</taxon>
        <taxon>Euteleostomi</taxon>
        <taxon>Mammalia</taxon>
        <taxon>Eutheria</taxon>
        <taxon>Afrotheria</taxon>
        <taxon>Chrysochloridae</taxon>
        <taxon>Chrysochlorinae</taxon>
        <taxon>Chrysochloris</taxon>
    </lineage>
</organism>
<evidence type="ECO:0000256" key="3">
    <source>
        <dbReference type="ARBA" id="ARBA00022729"/>
    </source>
</evidence>
<dbReference type="CDD" id="cd00063">
    <property type="entry name" value="FN3"/>
    <property type="match status" value="1"/>
</dbReference>
<dbReference type="Proteomes" id="UP000504623">
    <property type="component" value="Unplaced"/>
</dbReference>
<feature type="region of interest" description="Disordered" evidence="8">
    <location>
        <begin position="412"/>
        <end position="434"/>
    </location>
</feature>
<dbReference type="InterPro" id="IPR013783">
    <property type="entry name" value="Ig-like_fold"/>
</dbReference>
<evidence type="ECO:0000256" key="5">
    <source>
        <dbReference type="ARBA" id="ARBA00023136"/>
    </source>
</evidence>
<evidence type="ECO:0000256" key="6">
    <source>
        <dbReference type="ARBA" id="ARBA00023170"/>
    </source>
</evidence>
<accession>A0A9B0WXQ8</accession>
<keyword evidence="2" id="KW-0812">Transmembrane</keyword>
<dbReference type="PANTHER" id="PTHR23037:SF29">
    <property type="entry name" value="INTERLEUKIN-9 RECEPTOR"/>
    <property type="match status" value="1"/>
</dbReference>
<dbReference type="RefSeq" id="XP_006873974.1">
    <property type="nucleotide sequence ID" value="XM_006873912.1"/>
</dbReference>
<keyword evidence="7" id="KW-0325">Glycoprotein</keyword>
<name>A0A9B0WXQ8_CHRAS</name>
<evidence type="ECO:0000313" key="10">
    <source>
        <dbReference type="Proteomes" id="UP000504623"/>
    </source>
</evidence>
<dbReference type="Gene3D" id="2.60.40.10">
    <property type="entry name" value="Immunoglobulins"/>
    <property type="match status" value="1"/>
</dbReference>
<keyword evidence="6" id="KW-0675">Receptor</keyword>
<evidence type="ECO:0000256" key="8">
    <source>
        <dbReference type="SAM" id="MobiDB-lite"/>
    </source>
</evidence>
<evidence type="ECO:0000256" key="4">
    <source>
        <dbReference type="ARBA" id="ARBA00022989"/>
    </source>
</evidence>
<dbReference type="InterPro" id="IPR036116">
    <property type="entry name" value="FN3_sf"/>
</dbReference>
<gene>
    <name evidence="11" type="primary">IL9R</name>
</gene>
<reference evidence="11" key="1">
    <citation type="submission" date="2025-08" db="UniProtKB">
        <authorList>
            <consortium name="RefSeq"/>
        </authorList>
    </citation>
    <scope>IDENTIFICATION</scope>
    <source>
        <tissue evidence="11">Spleen</tissue>
    </source>
</reference>
<dbReference type="GO" id="GO:0019983">
    <property type="term" value="F:interleukin-9 binding"/>
    <property type="evidence" value="ECO:0007669"/>
    <property type="project" value="TreeGrafter"/>
</dbReference>
<protein>
    <submittedName>
        <fullName evidence="11">Interleukin-9 receptor-like</fullName>
    </submittedName>
</protein>
<proteinExistence type="predicted"/>
<dbReference type="OrthoDB" id="8897483at2759"/>
<dbReference type="InterPro" id="IPR003961">
    <property type="entry name" value="FN3_dom"/>
</dbReference>
<dbReference type="AlphaFoldDB" id="A0A9B0WXQ8"/>
<dbReference type="GeneID" id="102824933"/>
<keyword evidence="3" id="KW-0732">Signal</keyword>
<dbReference type="PROSITE" id="PS01355">
    <property type="entry name" value="HEMATOPO_REC_S_F1"/>
    <property type="match status" value="1"/>
</dbReference>